<comment type="caution">
    <text evidence="1">The sequence shown here is derived from an EMBL/GenBank/DDBJ whole genome shotgun (WGS) entry which is preliminary data.</text>
</comment>
<reference evidence="1 2" key="1">
    <citation type="submission" date="2023-08" db="EMBL/GenBank/DDBJ databases">
        <title>Oxalobacteraceae gen .nov., isolated from river sludge outside the plant.</title>
        <authorList>
            <person name="Zhao S.Y."/>
        </authorList>
    </citation>
    <scope>NUCLEOTIDE SEQUENCE [LARGE SCALE GENOMIC DNA]</scope>
    <source>
        <strain evidence="1 2">R-40</strain>
    </source>
</reference>
<accession>A0ABU1BJX1</accession>
<gene>
    <name evidence="1" type="ORF">Q8A64_02630</name>
</gene>
<dbReference type="Pfam" id="PF19636">
    <property type="entry name" value="DUF6139"/>
    <property type="match status" value="1"/>
</dbReference>
<keyword evidence="2" id="KW-1185">Reference proteome</keyword>
<dbReference type="Proteomes" id="UP001225596">
    <property type="component" value="Unassembled WGS sequence"/>
</dbReference>
<dbReference type="RefSeq" id="WP_338435166.1">
    <property type="nucleotide sequence ID" value="NZ_JAUYVH010000001.1"/>
</dbReference>
<dbReference type="InterPro" id="IPR046137">
    <property type="entry name" value="DUF6139"/>
</dbReference>
<sequence length="80" mass="9142">MRLDIYRRAETDGKYSYLAVPEGKMIPQEAINSEWETADRSIEFDENSPELPEFAIDNPLQQIHTKGYAITSVKHLSQTG</sequence>
<evidence type="ECO:0000313" key="2">
    <source>
        <dbReference type="Proteomes" id="UP001225596"/>
    </source>
</evidence>
<organism evidence="1 2">
    <name type="scientific">Keguizhuia sedimenti</name>
    <dbReference type="NCBI Taxonomy" id="3064264"/>
    <lineage>
        <taxon>Bacteria</taxon>
        <taxon>Pseudomonadati</taxon>
        <taxon>Pseudomonadota</taxon>
        <taxon>Betaproteobacteria</taxon>
        <taxon>Burkholderiales</taxon>
        <taxon>Oxalobacteraceae</taxon>
        <taxon>Keguizhuia</taxon>
    </lineage>
</organism>
<name>A0ABU1BJX1_9BURK</name>
<protein>
    <submittedName>
        <fullName evidence="1">DUF6139 family protein</fullName>
    </submittedName>
</protein>
<evidence type="ECO:0000313" key="1">
    <source>
        <dbReference type="EMBL" id="MDQ9169300.1"/>
    </source>
</evidence>
<dbReference type="EMBL" id="JAUYVH010000001">
    <property type="protein sequence ID" value="MDQ9169300.1"/>
    <property type="molecule type" value="Genomic_DNA"/>
</dbReference>
<proteinExistence type="predicted"/>